<organism evidence="9 10">
    <name type="scientific">Circinella minor</name>
    <dbReference type="NCBI Taxonomy" id="1195481"/>
    <lineage>
        <taxon>Eukaryota</taxon>
        <taxon>Fungi</taxon>
        <taxon>Fungi incertae sedis</taxon>
        <taxon>Mucoromycota</taxon>
        <taxon>Mucoromycotina</taxon>
        <taxon>Mucoromycetes</taxon>
        <taxon>Mucorales</taxon>
        <taxon>Lichtheimiaceae</taxon>
        <taxon>Circinella</taxon>
    </lineage>
</organism>
<proteinExistence type="inferred from homology"/>
<evidence type="ECO:0000256" key="6">
    <source>
        <dbReference type="ARBA" id="ARBA00023136"/>
    </source>
</evidence>
<evidence type="ECO:0000256" key="1">
    <source>
        <dbReference type="ARBA" id="ARBA00004141"/>
    </source>
</evidence>
<comment type="subcellular location">
    <subcellularLocation>
        <location evidence="1">Membrane</location>
        <topology evidence="1">Multi-pass membrane protein</topology>
    </subcellularLocation>
</comment>
<feature type="transmembrane region" description="Helical" evidence="8">
    <location>
        <begin position="476"/>
        <end position="496"/>
    </location>
</feature>
<comment type="caution">
    <text evidence="9">The sequence shown here is derived from an EMBL/GenBank/DDBJ whole genome shotgun (WGS) entry which is preliminary data.</text>
</comment>
<feature type="transmembrane region" description="Helical" evidence="8">
    <location>
        <begin position="508"/>
        <end position="527"/>
    </location>
</feature>
<feature type="transmembrane region" description="Helical" evidence="8">
    <location>
        <begin position="415"/>
        <end position="432"/>
    </location>
</feature>
<feature type="transmembrane region" description="Helical" evidence="8">
    <location>
        <begin position="86"/>
        <end position="107"/>
    </location>
</feature>
<dbReference type="Pfam" id="PF00860">
    <property type="entry name" value="Xan_ur_permease"/>
    <property type="match status" value="1"/>
</dbReference>
<feature type="transmembrane region" description="Helical" evidence="8">
    <location>
        <begin position="444"/>
        <end position="464"/>
    </location>
</feature>
<dbReference type="InterPro" id="IPR006043">
    <property type="entry name" value="NCS2"/>
</dbReference>
<evidence type="ECO:0000256" key="4">
    <source>
        <dbReference type="ARBA" id="ARBA00022692"/>
    </source>
</evidence>
<feature type="transmembrane region" description="Helical" evidence="8">
    <location>
        <begin position="158"/>
        <end position="177"/>
    </location>
</feature>
<protein>
    <recommendedName>
        <fullName evidence="11">Purine permease</fullName>
    </recommendedName>
</protein>
<dbReference type="NCBIfam" id="TIGR00801">
    <property type="entry name" value="ncs2"/>
    <property type="match status" value="1"/>
</dbReference>
<reference evidence="9 10" key="1">
    <citation type="submission" date="2020-12" db="EMBL/GenBank/DDBJ databases">
        <title>Metabolic potential, ecology and presence of endohyphal bacteria is reflected in genomic diversity of Mucoromycotina.</title>
        <authorList>
            <person name="Muszewska A."/>
            <person name="Okrasinska A."/>
            <person name="Steczkiewicz K."/>
            <person name="Drgas O."/>
            <person name="Orlowska M."/>
            <person name="Perlinska-Lenart U."/>
            <person name="Aleksandrzak-Piekarczyk T."/>
            <person name="Szatraj K."/>
            <person name="Zielenkiewicz U."/>
            <person name="Pilsyk S."/>
            <person name="Malc E."/>
            <person name="Mieczkowski P."/>
            <person name="Kruszewska J.S."/>
            <person name="Biernat P."/>
            <person name="Pawlowska J."/>
        </authorList>
    </citation>
    <scope>NUCLEOTIDE SEQUENCE [LARGE SCALE GENOMIC DNA]</scope>
    <source>
        <strain evidence="9 10">CBS 142.35</strain>
    </source>
</reference>
<dbReference type="GO" id="GO:0005886">
    <property type="term" value="C:plasma membrane"/>
    <property type="evidence" value="ECO:0007669"/>
    <property type="project" value="TreeGrafter"/>
</dbReference>
<gene>
    <name evidence="9" type="ORF">INT45_001709</name>
</gene>
<name>A0A8H7VNX1_9FUNG</name>
<feature type="transmembrane region" description="Helical" evidence="8">
    <location>
        <begin position="127"/>
        <end position="146"/>
    </location>
</feature>
<sequence>MSLESFSRKDAYLDTSASQTQESAYYPKSRVLNPEKAPIIERLKHKFTTRDGIVGDYDYKALCMPYIPFLKKRANRSEFYGPDDDIPLLVAILMGIQHFLGCVGGLITPTLLISGTGSSALNLDSETRAYMIAASFIVSGITSLVYTSRFQIPRSRYFIGVGLLEVAGVAFSALPAAQSMVENMYIDGTCQTELLSDGSINYLPCPNGFGAILGTQIVGSLLSILFSFVSPRILKRLFPKNVTGIVLLCIGAKLLASAMKNWAGGSGPCMQMPDDGLFALCPDINAPNPQPWGGPVNIALGASVFFTIILIELVGSVFMKNISVVIGLIVGCIIAASIGMFDSSDINAAPIGTFLWVKTFKLSVYGPGVIPVLFSQLAIIIDSIGEITAVCDVSQKEVDGDEFQSRIQGGLLTDGLLGIFSGLATAMSTVLFTQNNGIIAVTRCAARIAGFVCGGILILCGILGKFSATFLAIPEPLIGGMTVYLFASVATSGLRILAYLEWTRRDRVIVASSLAIGLGVLLVPNWFKYVLPRVENPALNGFYSAIRTVVSTSNIIGGIMAVILNLILPYEKDNEDVFKVEQSKTPPMGGAHRMYYDEEQQSLQEEKKN</sequence>
<dbReference type="GO" id="GO:0000324">
    <property type="term" value="C:fungal-type vacuole"/>
    <property type="evidence" value="ECO:0007669"/>
    <property type="project" value="TreeGrafter"/>
</dbReference>
<feature type="transmembrane region" description="Helical" evidence="8">
    <location>
        <begin position="242"/>
        <end position="263"/>
    </location>
</feature>
<evidence type="ECO:0000256" key="3">
    <source>
        <dbReference type="ARBA" id="ARBA00022448"/>
    </source>
</evidence>
<evidence type="ECO:0008006" key="11">
    <source>
        <dbReference type="Google" id="ProtNLM"/>
    </source>
</evidence>
<feature type="transmembrane region" description="Helical" evidence="8">
    <location>
        <begin position="547"/>
        <end position="568"/>
    </location>
</feature>
<evidence type="ECO:0000313" key="10">
    <source>
        <dbReference type="Proteomes" id="UP000646827"/>
    </source>
</evidence>
<keyword evidence="5 8" id="KW-1133">Transmembrane helix</keyword>
<evidence type="ECO:0000256" key="7">
    <source>
        <dbReference type="SAM" id="MobiDB-lite"/>
    </source>
</evidence>
<evidence type="ECO:0000313" key="9">
    <source>
        <dbReference type="EMBL" id="KAG2223403.1"/>
    </source>
</evidence>
<dbReference type="AlphaFoldDB" id="A0A8H7VNX1"/>
<accession>A0A8H7VNX1</accession>
<dbReference type="InterPro" id="IPR006042">
    <property type="entry name" value="Xan_ur_permease"/>
</dbReference>
<evidence type="ECO:0000256" key="5">
    <source>
        <dbReference type="ARBA" id="ARBA00022989"/>
    </source>
</evidence>
<keyword evidence="6 8" id="KW-0472">Membrane</keyword>
<dbReference type="EMBL" id="JAEPRB010000061">
    <property type="protein sequence ID" value="KAG2223403.1"/>
    <property type="molecule type" value="Genomic_DNA"/>
</dbReference>
<dbReference type="Proteomes" id="UP000646827">
    <property type="component" value="Unassembled WGS sequence"/>
</dbReference>
<keyword evidence="10" id="KW-1185">Reference proteome</keyword>
<dbReference type="PANTHER" id="PTHR42810:SF2">
    <property type="entry name" value="PURINE PERMEASE C1399.01C-RELATED"/>
    <property type="match status" value="1"/>
</dbReference>
<keyword evidence="3" id="KW-0813">Transport</keyword>
<feature type="region of interest" description="Disordered" evidence="7">
    <location>
        <begin position="582"/>
        <end position="609"/>
    </location>
</feature>
<dbReference type="GO" id="GO:0042907">
    <property type="term" value="F:xanthine transmembrane transporter activity"/>
    <property type="evidence" value="ECO:0007669"/>
    <property type="project" value="TreeGrafter"/>
</dbReference>
<feature type="transmembrane region" description="Helical" evidence="8">
    <location>
        <begin position="209"/>
        <end position="230"/>
    </location>
</feature>
<feature type="transmembrane region" description="Helical" evidence="8">
    <location>
        <begin position="296"/>
        <end position="315"/>
    </location>
</feature>
<keyword evidence="4 8" id="KW-0812">Transmembrane</keyword>
<dbReference type="PANTHER" id="PTHR42810">
    <property type="entry name" value="PURINE PERMEASE C1399.01C-RELATED"/>
    <property type="match status" value="1"/>
</dbReference>
<evidence type="ECO:0000256" key="2">
    <source>
        <dbReference type="ARBA" id="ARBA00008821"/>
    </source>
</evidence>
<comment type="similarity">
    <text evidence="2">Belongs to the nucleobase:cation symporter-2 (NCS2) (TC 2.A.40) family.</text>
</comment>
<feature type="transmembrane region" description="Helical" evidence="8">
    <location>
        <begin position="322"/>
        <end position="341"/>
    </location>
</feature>
<evidence type="ECO:0000256" key="8">
    <source>
        <dbReference type="SAM" id="Phobius"/>
    </source>
</evidence>
<dbReference type="OrthoDB" id="1641903at2759"/>